<dbReference type="InterPro" id="IPR036388">
    <property type="entry name" value="WH-like_DNA-bd_sf"/>
</dbReference>
<feature type="domain" description="GIY-YIG" evidence="5">
    <location>
        <begin position="1"/>
        <end position="85"/>
    </location>
</feature>
<dbReference type="PROSITE" id="PS50164">
    <property type="entry name" value="GIY_YIG"/>
    <property type="match status" value="1"/>
</dbReference>
<dbReference type="InterPro" id="IPR010896">
    <property type="entry name" value="NUMOD1"/>
</dbReference>
<dbReference type="Pfam" id="PF07460">
    <property type="entry name" value="NUMOD3"/>
    <property type="match status" value="1"/>
</dbReference>
<name>A7IXC7_PBCVN</name>
<dbReference type="InterPro" id="IPR003647">
    <property type="entry name" value="Intron_nuc_1_rpt"/>
</dbReference>
<dbReference type="Proteomes" id="UP000202419">
    <property type="component" value="Segment"/>
</dbReference>
<dbReference type="InterPro" id="IPR035901">
    <property type="entry name" value="GIY-YIG_endonuc_sf"/>
</dbReference>
<dbReference type="OrthoDB" id="45at1912760"/>
<dbReference type="Gene3D" id="3.40.1440.10">
    <property type="entry name" value="GIY-YIG endonuclease"/>
    <property type="match status" value="1"/>
</dbReference>
<dbReference type="GO" id="GO:0004519">
    <property type="term" value="F:endonuclease activity"/>
    <property type="evidence" value="ECO:0007669"/>
    <property type="project" value="UniProtKB-KW"/>
</dbReference>
<evidence type="ECO:0000256" key="3">
    <source>
        <dbReference type="ARBA" id="ARBA00022759"/>
    </source>
</evidence>
<keyword evidence="3" id="KW-0255">Endonuclease</keyword>
<gene>
    <name evidence="6" type="primary">B602L</name>
    <name evidence="6" type="ORF">NY2A_B602L</name>
</gene>
<dbReference type="InterPro" id="IPR006350">
    <property type="entry name" value="Intron_endoG1"/>
</dbReference>
<sequence length="214" mass="24183">MGFIYTLTSPSKKKYIGQTTRSIDQRFDNHQKKSSRCKAISGAIQKYGWDNFVVDYYECPDEELNKHERWLVELMGTLAPGGYNLREGGGCCGKLSEETKQKMSESRAGEKHWNYGGTLSQTHKVAISAAMSCEKNSMFGRSGEKHPMFGRSGEKHHNSKRVYQYTLDGVYVHWFGSTGEAARALEKNDGGNIAACARGDRPTAYDFKWSYEFI</sequence>
<dbReference type="GO" id="GO:0016787">
    <property type="term" value="F:hydrolase activity"/>
    <property type="evidence" value="ECO:0007669"/>
    <property type="project" value="UniProtKB-KW"/>
</dbReference>
<evidence type="ECO:0000256" key="2">
    <source>
        <dbReference type="ARBA" id="ARBA00022722"/>
    </source>
</evidence>
<dbReference type="RefSeq" id="YP_001497798.1">
    <property type="nucleotide sequence ID" value="NC_009898.1"/>
</dbReference>
<proteinExistence type="predicted"/>
<dbReference type="EMBL" id="DQ491002">
    <property type="protein sequence ID" value="ABT15001.1"/>
    <property type="molecule type" value="Genomic_DNA"/>
</dbReference>
<dbReference type="NCBIfam" id="TIGR01453">
    <property type="entry name" value="grpIintron_endo"/>
    <property type="match status" value="1"/>
</dbReference>
<dbReference type="Pfam" id="PF01541">
    <property type="entry name" value="GIY-YIG"/>
    <property type="match status" value="1"/>
</dbReference>
<keyword evidence="2" id="KW-0540">Nuclease</keyword>
<dbReference type="CDD" id="cd10443">
    <property type="entry name" value="GIY-YIG_HE_Tlr8p_PBC-V_like"/>
    <property type="match status" value="1"/>
</dbReference>
<organismHost>
    <name type="scientific">Chlorella</name>
    <dbReference type="NCBI Taxonomy" id="3071"/>
</organismHost>
<dbReference type="InterPro" id="IPR003611">
    <property type="entry name" value="NUMOD3"/>
</dbReference>
<dbReference type="SUPFAM" id="SSF64496">
    <property type="entry name" value="DNA-binding domain of intron-encoded endonucleases"/>
    <property type="match status" value="1"/>
</dbReference>
<accession>A7IXC7</accession>
<keyword evidence="4" id="KW-0378">Hydrolase</keyword>
<evidence type="ECO:0000313" key="6">
    <source>
        <dbReference type="EMBL" id="ABT15001.1"/>
    </source>
</evidence>
<dbReference type="GO" id="GO:0003677">
    <property type="term" value="F:DNA binding"/>
    <property type="evidence" value="ECO:0007669"/>
    <property type="project" value="InterPro"/>
</dbReference>
<dbReference type="KEGG" id="vg:5659183"/>
<dbReference type="GeneID" id="5659183"/>
<evidence type="ECO:0000259" key="5">
    <source>
        <dbReference type="PROSITE" id="PS50164"/>
    </source>
</evidence>
<evidence type="ECO:0000256" key="1">
    <source>
        <dbReference type="ARBA" id="ARBA00010045"/>
    </source>
</evidence>
<evidence type="ECO:0000256" key="4">
    <source>
        <dbReference type="ARBA" id="ARBA00022801"/>
    </source>
</evidence>
<dbReference type="SMART" id="SM00496">
    <property type="entry name" value="IENR2"/>
    <property type="match status" value="2"/>
</dbReference>
<dbReference type="Gene3D" id="1.10.10.10">
    <property type="entry name" value="Winged helix-like DNA-binding domain superfamily/Winged helix DNA-binding domain"/>
    <property type="match status" value="1"/>
</dbReference>
<protein>
    <submittedName>
        <fullName evidence="6">Uncharacterized protein B602L</fullName>
    </submittedName>
</protein>
<organism evidence="6 7">
    <name type="scientific">Paramecium bursaria Chlorella virus NY2A</name>
    <name type="common">PBCV-NY2A</name>
    <dbReference type="NCBI Taxonomy" id="46021"/>
    <lineage>
        <taxon>Viruses</taxon>
        <taxon>Varidnaviria</taxon>
        <taxon>Bamfordvirae</taxon>
        <taxon>Nucleocytoviricota</taxon>
        <taxon>Megaviricetes</taxon>
        <taxon>Algavirales</taxon>
        <taxon>Phycodnaviridae</taxon>
        <taxon>Chlorovirus</taxon>
        <taxon>Chlorovirus americanus</taxon>
    </lineage>
</organism>
<dbReference type="SUPFAM" id="SSF82771">
    <property type="entry name" value="GIY-YIG endonuclease"/>
    <property type="match status" value="1"/>
</dbReference>
<dbReference type="InterPro" id="IPR000305">
    <property type="entry name" value="GIY-YIG_endonuc"/>
</dbReference>
<dbReference type="Pfam" id="PF07453">
    <property type="entry name" value="NUMOD1"/>
    <property type="match status" value="1"/>
</dbReference>
<comment type="similarity">
    <text evidence="1">To endonucleases of group I introns of fungi and phage.</text>
</comment>
<dbReference type="SMART" id="SM00465">
    <property type="entry name" value="GIYc"/>
    <property type="match status" value="1"/>
</dbReference>
<keyword evidence="7" id="KW-1185">Reference proteome</keyword>
<evidence type="ECO:0000313" key="7">
    <source>
        <dbReference type="Proteomes" id="UP000202419"/>
    </source>
</evidence>
<reference evidence="6 7" key="1">
    <citation type="journal article" date="2007" name="Virology">
        <title>Sequence and annotation of the 369-kb NY-2A and the 345-kb AR158 viruses that infect Chlorella NC64A.</title>
        <authorList>
            <person name="Fitzgerald L.A."/>
            <person name="Graves M.V."/>
            <person name="Li X."/>
            <person name="Feldblyum T."/>
            <person name="Nierman W.C."/>
            <person name="Van Etten J.L."/>
        </authorList>
    </citation>
    <scope>NUCLEOTIDE SEQUENCE [LARGE SCALE GENOMIC DNA]</scope>
    <source>
        <strain evidence="6 7">NY-2A</strain>
    </source>
</reference>
<dbReference type="SMART" id="SM00497">
    <property type="entry name" value="IENR1"/>
    <property type="match status" value="1"/>
</dbReference>